<dbReference type="SMART" id="SM00448">
    <property type="entry name" value="REC"/>
    <property type="match status" value="1"/>
</dbReference>
<keyword evidence="1 2" id="KW-0597">Phosphoprotein</keyword>
<dbReference type="EMBL" id="CP018221">
    <property type="protein sequence ID" value="API60911.1"/>
    <property type="molecule type" value="Genomic_DNA"/>
</dbReference>
<feature type="modified residue" description="4-aspartylphosphate" evidence="2">
    <location>
        <position position="61"/>
    </location>
</feature>
<keyword evidence="5" id="KW-1185">Reference proteome</keyword>
<dbReference type="PROSITE" id="PS50110">
    <property type="entry name" value="RESPONSE_REGULATORY"/>
    <property type="match status" value="1"/>
</dbReference>
<dbReference type="Proteomes" id="UP000182063">
    <property type="component" value="Chromosome"/>
</dbReference>
<dbReference type="PANTHER" id="PTHR44591:SF25">
    <property type="entry name" value="CHEMOTAXIS TWO-COMPONENT RESPONSE REGULATOR"/>
    <property type="match status" value="1"/>
</dbReference>
<dbReference type="InterPro" id="IPR001789">
    <property type="entry name" value="Sig_transdc_resp-reg_receiver"/>
</dbReference>
<evidence type="ECO:0000313" key="4">
    <source>
        <dbReference type="EMBL" id="API60911.1"/>
    </source>
</evidence>
<gene>
    <name evidence="4" type="ORF">BSL82_02830</name>
</gene>
<evidence type="ECO:0000259" key="3">
    <source>
        <dbReference type="PROSITE" id="PS50110"/>
    </source>
</evidence>
<dbReference type="GO" id="GO:0000160">
    <property type="term" value="P:phosphorelay signal transduction system"/>
    <property type="evidence" value="ECO:0007669"/>
    <property type="project" value="InterPro"/>
</dbReference>
<reference evidence="5" key="1">
    <citation type="submission" date="2016-11" db="EMBL/GenBank/DDBJ databases">
        <title>Complete Genome Sequence of alachlor-degrading Sphingomonas sp. strain JJ-A5.</title>
        <authorList>
            <person name="Lee H."/>
            <person name="Ka J.-O."/>
        </authorList>
    </citation>
    <scope>NUCLEOTIDE SEQUENCE [LARGE SCALE GENOMIC DNA]</scope>
    <source>
        <strain evidence="5">JJ-A5</strain>
    </source>
</reference>
<dbReference type="PANTHER" id="PTHR44591">
    <property type="entry name" value="STRESS RESPONSE REGULATOR PROTEIN 1"/>
    <property type="match status" value="1"/>
</dbReference>
<dbReference type="Gene3D" id="3.40.50.2300">
    <property type="match status" value="1"/>
</dbReference>
<evidence type="ECO:0000256" key="1">
    <source>
        <dbReference type="ARBA" id="ARBA00022553"/>
    </source>
</evidence>
<dbReference type="Pfam" id="PF00072">
    <property type="entry name" value="Response_reg"/>
    <property type="match status" value="1"/>
</dbReference>
<dbReference type="InterPro" id="IPR050595">
    <property type="entry name" value="Bact_response_regulator"/>
</dbReference>
<sequence>MIDRDEGLWHPKILLAEDDTAVRRSLQLLLLGQNLDVRSYATSSELIADETNRDALCLISDYRMPGLDGISLLRQMRFLGWGGRAALITAYRSPKLEAEAALTGYELIIDKPVRGQHLLDTVSRLTARPTIESGEG</sequence>
<dbReference type="AlphaFoldDB" id="A0A1L3ZZ49"/>
<name>A0A1L3ZZ49_9SPHN</name>
<dbReference type="STRING" id="1921510.BSL82_02830"/>
<dbReference type="InterPro" id="IPR011006">
    <property type="entry name" value="CheY-like_superfamily"/>
</dbReference>
<accession>A0A1L3ZZ49</accession>
<evidence type="ECO:0000313" key="5">
    <source>
        <dbReference type="Proteomes" id="UP000182063"/>
    </source>
</evidence>
<evidence type="ECO:0000256" key="2">
    <source>
        <dbReference type="PROSITE-ProRule" id="PRU00169"/>
    </source>
</evidence>
<feature type="domain" description="Response regulatory" evidence="3">
    <location>
        <begin position="12"/>
        <end position="126"/>
    </location>
</feature>
<dbReference type="SUPFAM" id="SSF52172">
    <property type="entry name" value="CheY-like"/>
    <property type="match status" value="1"/>
</dbReference>
<organism evidence="4 5">
    <name type="scientific">Tardibacter chloracetimidivorans</name>
    <dbReference type="NCBI Taxonomy" id="1921510"/>
    <lineage>
        <taxon>Bacteria</taxon>
        <taxon>Pseudomonadati</taxon>
        <taxon>Pseudomonadota</taxon>
        <taxon>Alphaproteobacteria</taxon>
        <taxon>Sphingomonadales</taxon>
        <taxon>Sphingomonadaceae</taxon>
        <taxon>Tardibacter</taxon>
    </lineage>
</organism>
<dbReference type="KEGG" id="sphj:BSL82_02830"/>
<proteinExistence type="predicted"/>
<protein>
    <recommendedName>
        <fullName evidence="3">Response regulatory domain-containing protein</fullName>
    </recommendedName>
</protein>